<feature type="compositionally biased region" description="Gly residues" evidence="2">
    <location>
        <begin position="2472"/>
        <end position="2483"/>
    </location>
</feature>
<evidence type="ECO:0000313" key="4">
    <source>
        <dbReference type="Proteomes" id="UP000094769"/>
    </source>
</evidence>
<dbReference type="InterPro" id="IPR011049">
    <property type="entry name" value="Serralysin-like_metalloprot_C"/>
</dbReference>
<dbReference type="PROSITE" id="PS00330">
    <property type="entry name" value="HEMOLYSIN_CALCIUM"/>
    <property type="match status" value="2"/>
</dbReference>
<dbReference type="OrthoDB" id="8561077at2"/>
<dbReference type="RefSeq" id="WP_069127500.1">
    <property type="nucleotide sequence ID" value="NZ_MARB01000026.1"/>
</dbReference>
<comment type="caution">
    <text evidence="3">The sequence shown here is derived from an EMBL/GenBank/DDBJ whole genome shotgun (WGS) entry which is preliminary data.</text>
</comment>
<dbReference type="InterPro" id="IPR013783">
    <property type="entry name" value="Ig-like_fold"/>
</dbReference>
<dbReference type="PANTHER" id="PTHR34720:SF9">
    <property type="entry name" value="BLR4714 PROTEIN"/>
    <property type="match status" value="1"/>
</dbReference>
<dbReference type="Gene3D" id="2.60.40.2810">
    <property type="match status" value="14"/>
</dbReference>
<dbReference type="EMBL" id="MARB01000026">
    <property type="protein sequence ID" value="ODJ86179.1"/>
    <property type="molecule type" value="Genomic_DNA"/>
</dbReference>
<keyword evidence="3" id="KW-0413">Isomerase</keyword>
<sequence length="2608" mass="266911">MAIQATQTTGQVIGFVRQVIGEVKATGSDGVTRILQVGDLVFADEQIATGELGSIEIVFNDGGNLTLGRNSQGLLDADVYQTTTPEDGSEYAASIDAIQQAILLGEDPTAIQEAPAAGPGDSPTGNEGSSFVTVERTGAQTTPESGFETAGLTISFAQSDESSTIIDLLPTIDLDGDDNSQVGVGYLSHFTENGDPLPIADADIQVSNPDGTVLESARIVLTNAQFGDQLDVSAITGLNVEVDSSVPGVITVLLSGTATPQVYAQAIRDIGFINTTDNPDETPRIIEVTVNDGEFDSNTAVTTITVQAVNDPPVIDLDSNDSTDSGYDYLTIFTEGESAISIADFDAAVSDVDDETLQSATVTLTNPQSGDVLAFGNMPAGLSAVVDGHTITISGEASLADYQSAIQAITFENTSQNPSPETRLIQVTVNDGELDSDIAVARIEVVGVNDVAVIDLDSDDSSAPGNGYETTFIEDGSAVSIVDEDVVITDVDDTNIESATIILTNHQSFDQLIVRGLPIGITATVDDISVTLTGTASLADYEQALQAIHFVNTSDYPQTVDRIINITVNDGDGNSDTAVSIIHVIPVNDPPDAENDIVATQENTPVGIFVLGNDSDPEGDRLLVTGNTQPSNGTLVQNSNGSYQYTPNAGFTGTDSFTYTVSDGNGGFDTATVMIAVAGVNDGPVAIGDSASTNENTPITIDVLTNDSDPEGDVLSITSVTQGTNGSVTIDPVTGNPIYTPAPTFTGIDTFTYTITDGNGGTDTATVTVTVGGVNDAPVAIDDTVGTNEDTPVTVDVLPNDSDPDGDTLTVTTVTQGTNGSVAIDPVSGNPVYTPNADFNGTDTFTYTIDDGNGGTDTATVTVTVGAVNDAPVAVDDSIGTDEDVPVTVNVLPNDSDPDGDALTVIAITQGSNGSVTIDPISGNPVYTPNTNFIGTDTFTYTIDDGNGGTDTATVTVTVGAVNDAPVAVDDSIGTDEDLPVTVNVLPNDSDPDGDALTVIAITQGSNGSVTIDPISGNPVYTPNTNYIGTDTFTYTIDDGNGGTDTATVTVTVGAVNDVPIATDDTVGTNEDTPVTVDVLPNDSDPDGDTLTVTAVTQGTNGSVAIDPVSGNPVYTPDPDFNGTDTFTYTIDDGNGGTDTATVTVTVGAVNDAPVATDDTVGTNEDTPVTVDVLPNDSDPDGDTLTVTAVTQGTNGTVTIDPVSGNPIYTPDADFNGTDTFTYTIDDGNGGTDTATVTVTVGAVNDAPIATDDAVGTNEDTPVTVDVLPNDSDPDGDLLTVTAVTQGTNGSVSIDPVSGNPVYTPNADFNGTDTFTYTIDDGNGGTDTATVTVTVGAVNDAPIATDDAVGTNEDTPVTVDVLPNDSDPDGDALTVTAVTQGTNGSVAIDPVSGNPVYTPNADFNGTDTFTYTIDDGNGGTDTATVTVTVGAVNDAPIATVDTVGTNEDTPVTVDVLPNDSDPDGDTLTVTAVTQGTNGSVSIDPVSGNPIYTPNADFNGTDTFTYTIDGGNGGTDTATVTVTVGAVNDAPIATDDAVGTNEDTPVTVDVLPNDSDPDGDTLTVTAVTQGTNGSVAIDPVSGNPVYTPDPDFNGTDTFTYTIDDGNGGTDTATVTVTVGAVNDAPVAVDDSIGTDEDVPVTVNVLPNDSDPDGDALTITAVTQGTNGSVSIDPVSGNPVYTPNADFNGTDTFTYTIDDGNGGTDTATVTVTVGAVNDAPIATDDAVGTNEDTPVTVDVLPNDSDPDGDVLTVTAVTQGTNGMVMIDPVSGNPIYTPDADFNGTDTFTYTIDDGNGGTDTATVTVTVGAVNDAPIATDDAVGTNEDTPVTVDVLPNDSDPDGDTLTVTAVTQGTNGSVAIDPVSGNPVYTPDPDFNGTDTFTYTIDDGNGGTDTATVTVTVGAVNDAPVAVDDAIDTDEDVSVTVDVLPNDSDPDGDTLTVTAVTQGANGSVAIDPVSGNPVYTPDPDFNGTDTFTYTIDDGNGGTDTATVTVTVKEVNDLPEITPTTAAVSEEGLVNGMPDNTGTPTDTTDSVTDSGSMSVSDPEGDTLTVSLTEPGVAMTSYGQPITWTGDGTDLLIGSAGGSEVLRISIDQAGNYTVTLSDRVDHPVVGQEDVISFDVDVTVDDGTDSVSAPLTIQLEDDAPKAGNISANIYIGVDSLGIQNLAAGWTNPVFINGTGDVTQQDTDTDGFIDNLLWGSVPSGGSQSGYSLVDNPVFTGGGESVLIGESFKLADFSHNNWPIYSNSSTLDQVTLTIEMDVVVNDIPTTVQFDVLMDHNETPNNGADPRDIITLPAQAVTFSIGGQEYEVRVDGFMDANGQIVSTIRTDEQAVNPFEIMGSIVSTDTLPVVTGSVSNITGGDGSVSNVIWGDTTSPYGNLTVDSSGAYSFQLNRDTKDDLAPGDTITDTFSYSITDEDGDISSATLTITIGGYQSIDGSALADILRGTAADEYLSGYEGNDTLRGRGGDDVLDGGSGSDQLRGGGGNDTLIFDSADSLITGNAGFDTLIAPDNDDLDFSSISNIRNIERIDLTVGNHDILNLSVTDVLTMTDNDNLLEVLGDTSDSVELTNDWHESGNSVTQNGHTFIEYLNTDDSVTLLIEDQVNVTIL</sequence>
<dbReference type="InterPro" id="IPR018511">
    <property type="entry name" value="Hemolysin-typ_Ca-bd_CS"/>
</dbReference>
<dbReference type="Pfam" id="PF00353">
    <property type="entry name" value="HemolysinCabind"/>
    <property type="match status" value="1"/>
</dbReference>
<dbReference type="EC" id="5.1.3.-" evidence="3"/>
<dbReference type="Proteomes" id="UP000094769">
    <property type="component" value="Unassembled WGS sequence"/>
</dbReference>
<keyword evidence="1" id="KW-0106">Calcium</keyword>
<dbReference type="Gene3D" id="2.60.40.10">
    <property type="entry name" value="Immunoglobulins"/>
    <property type="match status" value="1"/>
</dbReference>
<reference evidence="3 4" key="1">
    <citation type="submission" date="2016-06" db="EMBL/GenBank/DDBJ databases">
        <title>Genome sequence of endosymbiont of Candidatus Endolucinida thiodiazotropha.</title>
        <authorList>
            <person name="Poehlein A."/>
            <person name="Koenig S."/>
            <person name="Heiden S.E."/>
            <person name="Thuermer A."/>
            <person name="Voget S."/>
            <person name="Daniel R."/>
            <person name="Markert S."/>
            <person name="Gros O."/>
            <person name="Schweder T."/>
        </authorList>
    </citation>
    <scope>NUCLEOTIDE SEQUENCE [LARGE SCALE GENOMIC DNA]</scope>
    <source>
        <strain evidence="3 4">COS</strain>
    </source>
</reference>
<feature type="compositionally biased region" description="Low complexity" evidence="2">
    <location>
        <begin position="2018"/>
        <end position="2042"/>
    </location>
</feature>
<gene>
    <name evidence="3" type="primary">algE1</name>
    <name evidence="3" type="ORF">CODIS_36120</name>
</gene>
<evidence type="ECO:0000256" key="1">
    <source>
        <dbReference type="ARBA" id="ARBA00022837"/>
    </source>
</evidence>
<dbReference type="NCBIfam" id="NF033682">
    <property type="entry name" value="retention_LapA"/>
    <property type="match status" value="1"/>
</dbReference>
<keyword evidence="4" id="KW-1185">Reference proteome</keyword>
<name>A0A7Z0VJB3_9GAMM</name>
<feature type="region of interest" description="Disordered" evidence="2">
    <location>
        <begin position="2463"/>
        <end position="2483"/>
    </location>
</feature>
<dbReference type="GO" id="GO:0016853">
    <property type="term" value="F:isomerase activity"/>
    <property type="evidence" value="ECO:0007669"/>
    <property type="project" value="UniProtKB-KW"/>
</dbReference>
<feature type="region of interest" description="Disordered" evidence="2">
    <location>
        <begin position="2013"/>
        <end position="2046"/>
    </location>
</feature>
<protein>
    <submittedName>
        <fullName evidence="3">Poly(Beta-D-mannuronate) C5 epimerase 1</fullName>
        <ecNumber evidence="3">5.1.3.-</ecNumber>
    </submittedName>
</protein>
<dbReference type="NCBIfam" id="NF012211">
    <property type="entry name" value="tand_rpt_95"/>
    <property type="match status" value="15"/>
</dbReference>
<dbReference type="SUPFAM" id="SSF51120">
    <property type="entry name" value="beta-Roll"/>
    <property type="match status" value="1"/>
</dbReference>
<dbReference type="InterPro" id="IPR001343">
    <property type="entry name" value="Hemolysn_Ca-bd"/>
</dbReference>
<evidence type="ECO:0000313" key="3">
    <source>
        <dbReference type="EMBL" id="ODJ86179.1"/>
    </source>
</evidence>
<proteinExistence type="predicted"/>
<dbReference type="Pfam" id="PF17963">
    <property type="entry name" value="Big_9"/>
    <property type="match status" value="15"/>
</dbReference>
<evidence type="ECO:0000256" key="2">
    <source>
        <dbReference type="SAM" id="MobiDB-lite"/>
    </source>
</evidence>
<dbReference type="PANTHER" id="PTHR34720">
    <property type="entry name" value="MICROCYSTIN DEPENDENT PROTEIN"/>
    <property type="match status" value="1"/>
</dbReference>
<dbReference type="InterPro" id="IPR047777">
    <property type="entry name" value="LapA-like_RM"/>
</dbReference>
<accession>A0A7Z0VJB3</accession>
<dbReference type="PRINTS" id="PR00313">
    <property type="entry name" value="CABNDNGRPT"/>
</dbReference>
<dbReference type="GO" id="GO:0005509">
    <property type="term" value="F:calcium ion binding"/>
    <property type="evidence" value="ECO:0007669"/>
    <property type="project" value="InterPro"/>
</dbReference>
<organism evidence="3 4">
    <name type="scientific">Candidatus Thiodiazotropha endolucinida</name>
    <dbReference type="NCBI Taxonomy" id="1655433"/>
    <lineage>
        <taxon>Bacteria</taxon>
        <taxon>Pseudomonadati</taxon>
        <taxon>Pseudomonadota</taxon>
        <taxon>Gammaproteobacteria</taxon>
        <taxon>Chromatiales</taxon>
        <taxon>Sedimenticolaceae</taxon>
        <taxon>Candidatus Thiodiazotropha</taxon>
    </lineage>
</organism>